<dbReference type="PANTHER" id="PTHR33279:SF6">
    <property type="entry name" value="SULFUR CARRIER PROTEIN YEDF-RELATED"/>
    <property type="match status" value="1"/>
</dbReference>
<dbReference type="CDD" id="cd00291">
    <property type="entry name" value="SirA_YedF_YeeD"/>
    <property type="match status" value="1"/>
</dbReference>
<evidence type="ECO:0000259" key="2">
    <source>
        <dbReference type="PROSITE" id="PS01148"/>
    </source>
</evidence>
<dbReference type="Gene3D" id="3.30.110.40">
    <property type="entry name" value="TusA-like domain"/>
    <property type="match status" value="1"/>
</dbReference>
<dbReference type="AlphaFoldDB" id="A0A9Y1BMJ6"/>
<protein>
    <submittedName>
        <fullName evidence="3">Sulfurtransferase TusA family protein</fullName>
    </submittedName>
</protein>
<organism evidence="3">
    <name type="scientific">Candidatus Heimdallarchaeum aukensis</name>
    <dbReference type="NCBI Taxonomy" id="2876573"/>
    <lineage>
        <taxon>Archaea</taxon>
        <taxon>Promethearchaeati</taxon>
        <taxon>Candidatus Heimdallarchaeota</taxon>
        <taxon>Candidatus Heimdallarchaeia (ex Rinke et al. 2021) (nom. nud.)</taxon>
        <taxon>Candidatus Heimdallarchaeales</taxon>
        <taxon>Candidatus Heimdallarchaeaceae</taxon>
        <taxon>Candidatus Heimdallarchaeum</taxon>
    </lineage>
</organism>
<dbReference type="Pfam" id="PF01206">
    <property type="entry name" value="TusA"/>
    <property type="match status" value="1"/>
</dbReference>
<accession>A0A9Y1BMJ6</accession>
<dbReference type="EMBL" id="CP084166">
    <property type="protein sequence ID" value="UJG41625.1"/>
    <property type="molecule type" value="Genomic_DNA"/>
</dbReference>
<dbReference type="PANTHER" id="PTHR33279">
    <property type="entry name" value="SULFUR CARRIER PROTEIN YEDF-RELATED"/>
    <property type="match status" value="1"/>
</dbReference>
<dbReference type="InterPro" id="IPR036868">
    <property type="entry name" value="TusA-like_sf"/>
</dbReference>
<dbReference type="Proteomes" id="UP001201020">
    <property type="component" value="Chromosome"/>
</dbReference>
<evidence type="ECO:0000256" key="1">
    <source>
        <dbReference type="ARBA" id="ARBA00008984"/>
    </source>
</evidence>
<dbReference type="PROSITE" id="PS01148">
    <property type="entry name" value="UPF0033"/>
    <property type="match status" value="1"/>
</dbReference>
<sequence length="79" mass="8812">MSENKITKILDVKGLNCPLPILKTKKAINEIEVGEIIEVLATDPGSVNDFQAWIESTGHELVESAEENGIFRYLIKKTK</sequence>
<comment type="similarity">
    <text evidence="1">Belongs to the sulfur carrier protein TusA family.</text>
</comment>
<dbReference type="InterPro" id="IPR001455">
    <property type="entry name" value="TusA-like"/>
</dbReference>
<name>A0A9Y1BMJ6_9ARCH</name>
<evidence type="ECO:0000313" key="3">
    <source>
        <dbReference type="EMBL" id="UJG41625.1"/>
    </source>
</evidence>
<gene>
    <name evidence="3" type="ORF">K9W45_03960</name>
</gene>
<proteinExistence type="inferred from homology"/>
<dbReference type="SUPFAM" id="SSF64307">
    <property type="entry name" value="SirA-like"/>
    <property type="match status" value="1"/>
</dbReference>
<feature type="domain" description="UPF0033" evidence="2">
    <location>
        <begin position="10"/>
        <end position="34"/>
    </location>
</feature>
<reference evidence="3" key="1">
    <citation type="journal article" date="2022" name="Nat. Microbiol.">
        <title>Unique mobile elements and scalable gene flow at the prokaryote-eukaryote boundary revealed by circularized Asgard archaea genomes.</title>
        <authorList>
            <person name="Wu F."/>
            <person name="Speth D.R."/>
            <person name="Philosof A."/>
            <person name="Cremiere A."/>
            <person name="Narayanan A."/>
            <person name="Barco R.A."/>
            <person name="Connon S.A."/>
            <person name="Amend J.P."/>
            <person name="Antoshechkin I.A."/>
            <person name="Orphan V.J."/>
        </authorList>
    </citation>
    <scope>NUCLEOTIDE SEQUENCE</scope>
    <source>
        <strain evidence="3">PM71</strain>
    </source>
</reference>